<gene>
    <name evidence="2" type="ORF">PGLA1383_LOCUS41125</name>
</gene>
<dbReference type="AlphaFoldDB" id="A0A813GA39"/>
<protein>
    <submittedName>
        <fullName evidence="2">Uncharacterized protein</fullName>
    </submittedName>
</protein>
<comment type="caution">
    <text evidence="2">The sequence shown here is derived from an EMBL/GenBank/DDBJ whole genome shotgun (WGS) entry which is preliminary data.</text>
</comment>
<name>A0A813GA39_POLGL</name>
<accession>A0A813GA39</accession>
<keyword evidence="1" id="KW-1133">Transmembrane helix</keyword>
<keyword evidence="3" id="KW-1185">Reference proteome</keyword>
<dbReference type="EMBL" id="CAJNNV010028264">
    <property type="protein sequence ID" value="CAE8623929.1"/>
    <property type="molecule type" value="Genomic_DNA"/>
</dbReference>
<sequence>MDPPQTGQALKRYHYGQEVVTVEDLSDEANSTLQSRGSIRWQATVAPFSSFRRNTRFVAFMEDAASAQLTQIHSSQTCAFAQSWKAFNQQHQGHNHRALAWCAWLLGIFLCVGAAAVYAVQQELAFRANQPGSRRFHSVVFAKFLLQDAPQQICVVLYLFGWYEAAGLRCQLCLFEPQHCGYEDPFHFGNTVALSCLLLSSLANQLLIRPTVKRRCVGLGLRISLHFKETEVHRRRHLHALLDSNRRHVCSYPALHNWALLGFEVPSLVCGALCCRMAEPLRVLLPGLCLLLRRRLSLIV</sequence>
<evidence type="ECO:0000313" key="3">
    <source>
        <dbReference type="Proteomes" id="UP000654075"/>
    </source>
</evidence>
<dbReference type="Proteomes" id="UP000654075">
    <property type="component" value="Unassembled WGS sequence"/>
</dbReference>
<proteinExistence type="predicted"/>
<keyword evidence="1" id="KW-0812">Transmembrane</keyword>
<evidence type="ECO:0000256" key="1">
    <source>
        <dbReference type="SAM" id="Phobius"/>
    </source>
</evidence>
<evidence type="ECO:0000313" key="2">
    <source>
        <dbReference type="EMBL" id="CAE8623929.1"/>
    </source>
</evidence>
<keyword evidence="1" id="KW-0472">Membrane</keyword>
<reference evidence="2" key="1">
    <citation type="submission" date="2021-02" db="EMBL/GenBank/DDBJ databases">
        <authorList>
            <person name="Dougan E. K."/>
            <person name="Rhodes N."/>
            <person name="Thang M."/>
            <person name="Chan C."/>
        </authorList>
    </citation>
    <scope>NUCLEOTIDE SEQUENCE</scope>
</reference>
<organism evidence="2 3">
    <name type="scientific">Polarella glacialis</name>
    <name type="common">Dinoflagellate</name>
    <dbReference type="NCBI Taxonomy" id="89957"/>
    <lineage>
        <taxon>Eukaryota</taxon>
        <taxon>Sar</taxon>
        <taxon>Alveolata</taxon>
        <taxon>Dinophyceae</taxon>
        <taxon>Suessiales</taxon>
        <taxon>Suessiaceae</taxon>
        <taxon>Polarella</taxon>
    </lineage>
</organism>
<feature type="transmembrane region" description="Helical" evidence="1">
    <location>
        <begin position="98"/>
        <end position="120"/>
    </location>
</feature>